<feature type="compositionally biased region" description="Pro residues" evidence="4">
    <location>
        <begin position="296"/>
        <end position="306"/>
    </location>
</feature>
<keyword evidence="1" id="KW-0808">Transferase</keyword>
<feature type="region of interest" description="Disordered" evidence="4">
    <location>
        <begin position="1"/>
        <end position="44"/>
    </location>
</feature>
<accession>A0ABS4VTQ6</accession>
<dbReference type="SMART" id="SM00387">
    <property type="entry name" value="HATPase_c"/>
    <property type="match status" value="1"/>
</dbReference>
<feature type="region of interest" description="Disordered" evidence="4">
    <location>
        <begin position="210"/>
        <end position="309"/>
    </location>
</feature>
<name>A0ABS4VTQ6_9PSEU</name>
<dbReference type="InterPro" id="IPR000792">
    <property type="entry name" value="Tscrpt_reg_LuxR_C"/>
</dbReference>
<sequence>MTLGHDAARDRGGMRDRGAAWDHGAARDRGAARDHGAARDRDAAVPAVPPADVYALLDELDRVERAVESGLPPTAALQRARRLALELAAGPGAPAPQPARRLVPAVRAELDRAVRTLGARGGVVTMGTERVLDPAVAHRVLEVVRSVLDNIVRHSGATTLRVGLVFDPGTVRLLVEDDGCGFDPAAVVHAGLAGAADGVRHLGGEFEIDSTPGWGTRIRTRLPEPPIAPALTGLTAAEPTAAGSTAAEPSAAESTAGEATAAGPTAAGSTAAGSAAAELTAAEPPAGRMPVDEPAPGRPAAPVPPRPDVRRNAALTLREREVRELVEQGLADKQIAGLLRISVKTVEKHVSAILRKTGARNRTMLARFGSAGYAERS</sequence>
<gene>
    <name evidence="6" type="ORF">JOF36_002862</name>
</gene>
<dbReference type="InterPro" id="IPR036890">
    <property type="entry name" value="HATPase_C_sf"/>
</dbReference>
<evidence type="ECO:0000259" key="5">
    <source>
        <dbReference type="PROSITE" id="PS50043"/>
    </source>
</evidence>
<protein>
    <submittedName>
        <fullName evidence="6">DNA-binding CsgD family transcriptional regulator</fullName>
    </submittedName>
</protein>
<evidence type="ECO:0000256" key="1">
    <source>
        <dbReference type="ARBA" id="ARBA00022679"/>
    </source>
</evidence>
<reference evidence="6 7" key="1">
    <citation type="submission" date="2021-03" db="EMBL/GenBank/DDBJ databases">
        <title>Sequencing the genomes of 1000 actinobacteria strains.</title>
        <authorList>
            <person name="Klenk H.-P."/>
        </authorList>
    </citation>
    <scope>NUCLEOTIDE SEQUENCE [LARGE SCALE GENOMIC DNA]</scope>
    <source>
        <strain evidence="6 7">DSM 45256</strain>
    </source>
</reference>
<dbReference type="Gene3D" id="1.10.10.10">
    <property type="entry name" value="Winged helix-like DNA-binding domain superfamily/Winged helix DNA-binding domain"/>
    <property type="match status" value="1"/>
</dbReference>
<dbReference type="InterPro" id="IPR003594">
    <property type="entry name" value="HATPase_dom"/>
</dbReference>
<dbReference type="Pfam" id="PF00196">
    <property type="entry name" value="GerE"/>
    <property type="match status" value="1"/>
</dbReference>
<dbReference type="EMBL" id="JAGINU010000001">
    <property type="protein sequence ID" value="MBP2367166.1"/>
    <property type="molecule type" value="Genomic_DNA"/>
</dbReference>
<dbReference type="InterPro" id="IPR036388">
    <property type="entry name" value="WH-like_DNA-bd_sf"/>
</dbReference>
<feature type="compositionally biased region" description="Low complexity" evidence="4">
    <location>
        <begin position="235"/>
        <end position="286"/>
    </location>
</feature>
<feature type="compositionally biased region" description="Basic and acidic residues" evidence="4">
    <location>
        <begin position="1"/>
        <end position="43"/>
    </location>
</feature>
<dbReference type="InterPro" id="IPR016032">
    <property type="entry name" value="Sig_transdc_resp-reg_C-effctor"/>
</dbReference>
<dbReference type="CDD" id="cd16917">
    <property type="entry name" value="HATPase_UhpB-NarQ-NarX-like"/>
    <property type="match status" value="1"/>
</dbReference>
<comment type="caution">
    <text evidence="6">The sequence shown here is derived from an EMBL/GenBank/DDBJ whole genome shotgun (WGS) entry which is preliminary data.</text>
</comment>
<evidence type="ECO:0000313" key="7">
    <source>
        <dbReference type="Proteomes" id="UP001519295"/>
    </source>
</evidence>
<dbReference type="PRINTS" id="PR00038">
    <property type="entry name" value="HTHLUXR"/>
</dbReference>
<dbReference type="SUPFAM" id="SSF55874">
    <property type="entry name" value="ATPase domain of HSP90 chaperone/DNA topoisomerase II/histidine kinase"/>
    <property type="match status" value="1"/>
</dbReference>
<dbReference type="RefSeq" id="WP_210027287.1">
    <property type="nucleotide sequence ID" value="NZ_JAGINU010000001.1"/>
</dbReference>
<dbReference type="InterPro" id="IPR050482">
    <property type="entry name" value="Sensor_HK_TwoCompSys"/>
</dbReference>
<dbReference type="Pfam" id="PF02518">
    <property type="entry name" value="HATPase_c"/>
    <property type="match status" value="1"/>
</dbReference>
<dbReference type="SUPFAM" id="SSF46894">
    <property type="entry name" value="C-terminal effector domain of the bipartite response regulators"/>
    <property type="match status" value="1"/>
</dbReference>
<evidence type="ECO:0000256" key="2">
    <source>
        <dbReference type="ARBA" id="ARBA00022777"/>
    </source>
</evidence>
<dbReference type="CDD" id="cd06170">
    <property type="entry name" value="LuxR_C_like"/>
    <property type="match status" value="1"/>
</dbReference>
<dbReference type="PANTHER" id="PTHR24421">
    <property type="entry name" value="NITRATE/NITRITE SENSOR PROTEIN NARX-RELATED"/>
    <property type="match status" value="1"/>
</dbReference>
<dbReference type="Gene3D" id="3.30.565.10">
    <property type="entry name" value="Histidine kinase-like ATPase, C-terminal domain"/>
    <property type="match status" value="1"/>
</dbReference>
<feature type="domain" description="HTH luxR-type" evidence="5">
    <location>
        <begin position="308"/>
        <end position="373"/>
    </location>
</feature>
<proteinExistence type="predicted"/>
<keyword evidence="2" id="KW-0418">Kinase</keyword>
<dbReference type="Proteomes" id="UP001519295">
    <property type="component" value="Unassembled WGS sequence"/>
</dbReference>
<keyword evidence="3" id="KW-0902">Two-component regulatory system</keyword>
<keyword evidence="6" id="KW-0238">DNA-binding</keyword>
<evidence type="ECO:0000313" key="6">
    <source>
        <dbReference type="EMBL" id="MBP2367166.1"/>
    </source>
</evidence>
<dbReference type="PROSITE" id="PS50043">
    <property type="entry name" value="HTH_LUXR_2"/>
    <property type="match status" value="1"/>
</dbReference>
<evidence type="ECO:0000256" key="4">
    <source>
        <dbReference type="SAM" id="MobiDB-lite"/>
    </source>
</evidence>
<dbReference type="GO" id="GO:0003677">
    <property type="term" value="F:DNA binding"/>
    <property type="evidence" value="ECO:0007669"/>
    <property type="project" value="UniProtKB-KW"/>
</dbReference>
<dbReference type="PANTHER" id="PTHR24421:SF61">
    <property type="entry name" value="OXYGEN SENSOR HISTIDINE KINASE NREB"/>
    <property type="match status" value="1"/>
</dbReference>
<evidence type="ECO:0000256" key="3">
    <source>
        <dbReference type="ARBA" id="ARBA00023012"/>
    </source>
</evidence>
<keyword evidence="7" id="KW-1185">Reference proteome</keyword>
<organism evidence="6 7">
    <name type="scientific">Pseudonocardia parietis</name>
    <dbReference type="NCBI Taxonomy" id="570936"/>
    <lineage>
        <taxon>Bacteria</taxon>
        <taxon>Bacillati</taxon>
        <taxon>Actinomycetota</taxon>
        <taxon>Actinomycetes</taxon>
        <taxon>Pseudonocardiales</taxon>
        <taxon>Pseudonocardiaceae</taxon>
        <taxon>Pseudonocardia</taxon>
    </lineage>
</organism>
<dbReference type="SMART" id="SM00421">
    <property type="entry name" value="HTH_LUXR"/>
    <property type="match status" value="1"/>
</dbReference>